<accession>A0AAD4LGH7</accession>
<reference evidence="3" key="1">
    <citation type="submission" date="2022-01" db="EMBL/GenBank/DDBJ databases">
        <title>Comparative genomics reveals a dynamic genome evolution in the ectomycorrhizal milk-cap (Lactarius) mushrooms.</title>
        <authorList>
            <consortium name="DOE Joint Genome Institute"/>
            <person name="Lebreton A."/>
            <person name="Tang N."/>
            <person name="Kuo A."/>
            <person name="LaButti K."/>
            <person name="Drula E."/>
            <person name="Barry K."/>
            <person name="Clum A."/>
            <person name="Lipzen A."/>
            <person name="Mousain D."/>
            <person name="Ng V."/>
            <person name="Wang R."/>
            <person name="Wang X."/>
            <person name="Dai Y."/>
            <person name="Henrissat B."/>
            <person name="Grigoriev I.V."/>
            <person name="Guerin-Laguette A."/>
            <person name="Yu F."/>
            <person name="Martin F.M."/>
        </authorList>
    </citation>
    <scope>NUCLEOTIDE SEQUENCE</scope>
    <source>
        <strain evidence="3">QP</strain>
    </source>
</reference>
<feature type="region of interest" description="Disordered" evidence="1">
    <location>
        <begin position="463"/>
        <end position="487"/>
    </location>
</feature>
<feature type="domain" description="C2H2-type" evidence="2">
    <location>
        <begin position="450"/>
        <end position="471"/>
    </location>
</feature>
<protein>
    <recommendedName>
        <fullName evidence="2">C2H2-type domain-containing protein</fullName>
    </recommendedName>
</protein>
<evidence type="ECO:0000313" key="3">
    <source>
        <dbReference type="EMBL" id="KAH8990861.1"/>
    </source>
</evidence>
<feature type="region of interest" description="Disordered" evidence="1">
    <location>
        <begin position="253"/>
        <end position="319"/>
    </location>
</feature>
<sequence>MSYSQTATSDPYAFSLWPDASAASEEMTMLAQAAGCTQPGLTVEDIFFDDLLDTTLAQGSNSTTPAETFGSHKDTNWTTGGTVAADMPPHPNATAMSTTTTFAPTTFPLADNMGAYTPEFFFPQSDWSLSVTPSLTDVSSLPSPRSDGTRNGIIPFPTLGATSSYIPQPPLAGLSFPQIDIAGAWGPNQIISAPPDLFMGGSNFVAQVQSDSGQILDPSNMYMNTTSSSPWDCTQFLDHLTMPTEALVTMVGRETAPPSSIGKRNRESDESGSGSPKKRGKPSTTRLLGGAGSTKRTRRSPATRTRQLTNHKSKAAGRGAEMLVSTTVQGLYHQSLPGLSVPQGSMGALFQEQPSWIEEREQVEPRHDSGSSVPFRGVENAEDGEVLRKIPTNLTERERLMLQTTQADEERGAVRYIMCRVCSDRCFPKWATFQRHCKSCEKHPSELKFCPKCGDYFGRQDSETRHKDKRHQGACLSTSQDEAREKEQKATRILEAFEARLQRCLRSGEDPGPRFSEVMSRKLMNTSKKVSKAETSLEGESWATGLC</sequence>
<proteinExistence type="predicted"/>
<name>A0AAD4LGH7_9AGAM</name>
<dbReference type="EMBL" id="JAKELL010000029">
    <property type="protein sequence ID" value="KAH8990861.1"/>
    <property type="molecule type" value="Genomic_DNA"/>
</dbReference>
<evidence type="ECO:0000313" key="4">
    <source>
        <dbReference type="Proteomes" id="UP001201163"/>
    </source>
</evidence>
<evidence type="ECO:0000259" key="2">
    <source>
        <dbReference type="PROSITE" id="PS00028"/>
    </source>
</evidence>
<keyword evidence="4" id="KW-1185">Reference proteome</keyword>
<evidence type="ECO:0000256" key="1">
    <source>
        <dbReference type="SAM" id="MobiDB-lite"/>
    </source>
</evidence>
<organism evidence="3 4">
    <name type="scientific">Lactarius akahatsu</name>
    <dbReference type="NCBI Taxonomy" id="416441"/>
    <lineage>
        <taxon>Eukaryota</taxon>
        <taxon>Fungi</taxon>
        <taxon>Dikarya</taxon>
        <taxon>Basidiomycota</taxon>
        <taxon>Agaricomycotina</taxon>
        <taxon>Agaricomycetes</taxon>
        <taxon>Russulales</taxon>
        <taxon>Russulaceae</taxon>
        <taxon>Lactarius</taxon>
    </lineage>
</organism>
<dbReference type="PROSITE" id="PS00028">
    <property type="entry name" value="ZINC_FINGER_C2H2_1"/>
    <property type="match status" value="1"/>
</dbReference>
<dbReference type="AlphaFoldDB" id="A0AAD4LGH7"/>
<dbReference type="Proteomes" id="UP001201163">
    <property type="component" value="Unassembled WGS sequence"/>
</dbReference>
<comment type="caution">
    <text evidence="3">The sequence shown here is derived from an EMBL/GenBank/DDBJ whole genome shotgun (WGS) entry which is preliminary data.</text>
</comment>
<gene>
    <name evidence="3" type="ORF">EDB92DRAFT_1863619</name>
</gene>
<dbReference type="InterPro" id="IPR013087">
    <property type="entry name" value="Znf_C2H2_type"/>
</dbReference>